<dbReference type="Proteomes" id="UP000290288">
    <property type="component" value="Unassembled WGS sequence"/>
</dbReference>
<evidence type="ECO:0000256" key="1">
    <source>
        <dbReference type="ARBA" id="ARBA00004613"/>
    </source>
</evidence>
<proteinExistence type="inferred from homology"/>
<dbReference type="GO" id="GO:0005576">
    <property type="term" value="C:extracellular region"/>
    <property type="evidence" value="ECO:0007669"/>
    <property type="project" value="UniProtKB-SubCell"/>
</dbReference>
<evidence type="ECO:0000256" key="9">
    <source>
        <dbReference type="ARBA" id="ARBA00023295"/>
    </source>
</evidence>
<dbReference type="PANTHER" id="PTHR31736">
    <property type="match status" value="1"/>
</dbReference>
<evidence type="ECO:0000256" key="2">
    <source>
        <dbReference type="ARBA" id="ARBA00008834"/>
    </source>
</evidence>
<keyword evidence="8" id="KW-0119">Carbohydrate metabolism</keyword>
<evidence type="ECO:0000256" key="14">
    <source>
        <dbReference type="ARBA" id="ARBA00048766"/>
    </source>
</evidence>
<organism evidence="17 18">
    <name type="scientific">Candolleomyces aberdarensis</name>
    <dbReference type="NCBI Taxonomy" id="2316362"/>
    <lineage>
        <taxon>Eukaryota</taxon>
        <taxon>Fungi</taxon>
        <taxon>Dikarya</taxon>
        <taxon>Basidiomycota</taxon>
        <taxon>Agaricomycotina</taxon>
        <taxon>Agaricomycetes</taxon>
        <taxon>Agaricomycetidae</taxon>
        <taxon>Agaricales</taxon>
        <taxon>Agaricineae</taxon>
        <taxon>Psathyrellaceae</taxon>
        <taxon>Candolleomyces</taxon>
    </lineage>
</organism>
<gene>
    <name evidence="17" type="ORF">EST38_g4893</name>
</gene>
<dbReference type="GO" id="GO:0000272">
    <property type="term" value="P:polysaccharide catabolic process"/>
    <property type="evidence" value="ECO:0007669"/>
    <property type="project" value="UniProtKB-KW"/>
</dbReference>
<evidence type="ECO:0000256" key="13">
    <source>
        <dbReference type="ARBA" id="ARBA00038933"/>
    </source>
</evidence>
<keyword evidence="9 15" id="KW-0326">Glycosidase</keyword>
<keyword evidence="10" id="KW-0961">Cell wall biogenesis/degradation</keyword>
<evidence type="ECO:0000313" key="17">
    <source>
        <dbReference type="EMBL" id="RXW20965.1"/>
    </source>
</evidence>
<evidence type="ECO:0000256" key="16">
    <source>
        <dbReference type="SAM" id="SignalP"/>
    </source>
</evidence>
<dbReference type="InterPro" id="IPR012334">
    <property type="entry name" value="Pectin_lyas_fold"/>
</dbReference>
<evidence type="ECO:0000256" key="8">
    <source>
        <dbReference type="ARBA" id="ARBA00023277"/>
    </source>
</evidence>
<protein>
    <recommendedName>
        <fullName evidence="13">galacturonan 1,4-alpha-galacturonidase</fullName>
        <ecNumber evidence="13">3.2.1.67</ecNumber>
    </recommendedName>
</protein>
<dbReference type="Pfam" id="PF00295">
    <property type="entry name" value="Glyco_hydro_28"/>
    <property type="match status" value="1"/>
</dbReference>
<comment type="caution">
    <text evidence="17">The sequence shown here is derived from an EMBL/GenBank/DDBJ whole genome shotgun (WGS) entry which is preliminary data.</text>
</comment>
<feature type="chain" id="PRO_5020610606" description="galacturonan 1,4-alpha-galacturonidase" evidence="16">
    <location>
        <begin position="22"/>
        <end position="363"/>
    </location>
</feature>
<keyword evidence="3" id="KW-0964">Secreted</keyword>
<evidence type="ECO:0000256" key="12">
    <source>
        <dbReference type="ARBA" id="ARBA00037312"/>
    </source>
</evidence>
<evidence type="ECO:0000256" key="4">
    <source>
        <dbReference type="ARBA" id="ARBA00022729"/>
    </source>
</evidence>
<reference evidence="17 18" key="1">
    <citation type="submission" date="2019-01" db="EMBL/GenBank/DDBJ databases">
        <title>Draft genome sequence of Psathyrella aberdarensis IHI B618.</title>
        <authorList>
            <person name="Buettner E."/>
            <person name="Kellner H."/>
        </authorList>
    </citation>
    <scope>NUCLEOTIDE SEQUENCE [LARGE SCALE GENOMIC DNA]</scope>
    <source>
        <strain evidence="17 18">IHI B618</strain>
    </source>
</reference>
<keyword evidence="4 16" id="KW-0732">Signal</keyword>
<dbReference type="InterPro" id="IPR000743">
    <property type="entry name" value="Glyco_hydro_28"/>
</dbReference>
<keyword evidence="7" id="KW-0325">Glycoprotein</keyword>
<evidence type="ECO:0000256" key="5">
    <source>
        <dbReference type="ARBA" id="ARBA00022801"/>
    </source>
</evidence>
<keyword evidence="18" id="KW-1185">Reference proteome</keyword>
<evidence type="ECO:0000256" key="10">
    <source>
        <dbReference type="ARBA" id="ARBA00023316"/>
    </source>
</evidence>
<accession>A0A4Q2DQ44</accession>
<dbReference type="EC" id="3.2.1.67" evidence="13"/>
<comment type="function">
    <text evidence="12">Specific in hydrolyzing the terminal glycosidic bond of polygalacturonic acid and oligogalacturonates.</text>
</comment>
<dbReference type="InterPro" id="IPR011050">
    <property type="entry name" value="Pectin_lyase_fold/virulence"/>
</dbReference>
<keyword evidence="6" id="KW-1015">Disulfide bond</keyword>
<evidence type="ECO:0000256" key="6">
    <source>
        <dbReference type="ARBA" id="ARBA00023157"/>
    </source>
</evidence>
<comment type="catalytic activity">
    <reaction evidence="14">
        <text>[(1-&gt;4)-alpha-D-galacturonosyl](n) + H2O = alpha-D-galacturonate + [(1-&gt;4)-alpha-D-galacturonosyl](n-1)</text>
        <dbReference type="Rhea" id="RHEA:14117"/>
        <dbReference type="Rhea" id="RHEA-COMP:14570"/>
        <dbReference type="Rhea" id="RHEA-COMP:14572"/>
        <dbReference type="ChEBI" id="CHEBI:15377"/>
        <dbReference type="ChEBI" id="CHEBI:58658"/>
        <dbReference type="ChEBI" id="CHEBI:140523"/>
        <dbReference type="EC" id="3.2.1.67"/>
    </reaction>
</comment>
<dbReference type="GO" id="GO:0071555">
    <property type="term" value="P:cell wall organization"/>
    <property type="evidence" value="ECO:0007669"/>
    <property type="project" value="UniProtKB-KW"/>
</dbReference>
<dbReference type="STRING" id="2316362.A0A4Q2DQ44"/>
<evidence type="ECO:0000256" key="7">
    <source>
        <dbReference type="ARBA" id="ARBA00023180"/>
    </source>
</evidence>
<dbReference type="SUPFAM" id="SSF51126">
    <property type="entry name" value="Pectin lyase-like"/>
    <property type="match status" value="1"/>
</dbReference>
<dbReference type="EMBL" id="SDEE01000126">
    <property type="protein sequence ID" value="RXW20965.1"/>
    <property type="molecule type" value="Genomic_DNA"/>
</dbReference>
<name>A0A4Q2DQ44_9AGAR</name>
<dbReference type="GO" id="GO:0047911">
    <property type="term" value="F:galacturan 1,4-alpha-galacturonidase activity"/>
    <property type="evidence" value="ECO:0007669"/>
    <property type="project" value="UniProtKB-EC"/>
</dbReference>
<sequence>MMFVSLKSLAVLSTLIAFGLSATISPLSDPNNKPERVCRLTPLGLGKDDTDQFEPKYEYWLKPENTYRVVFIQSQASWFVVTGSDFVIDAHKTGGIDGNGQPWWNHYTSAPRRDGDGRPISFTLWRAKNALIKDFKILSPPFWANAIAESEDVVYDGMFVNATNTDERWFGQSVVWNTDGIDTYRSSGITMKNWDITCGDDCIAIKGNSSKIIARDFICRGGTGVAFGSLGQYAGLIYFKAWDGAIAGTPPTGGGGGRGLVRNAVFRNFVFDRVQTGFQIVQNFGAPPGDVPVTSLVKLEKMKFENIRGTTNESTIVRFECSSVVGCSDIQFRNVKVTGPPNGTDEYICEYTKNLTGLPAPCN</sequence>
<evidence type="ECO:0000313" key="18">
    <source>
        <dbReference type="Proteomes" id="UP000290288"/>
    </source>
</evidence>
<evidence type="ECO:0000256" key="15">
    <source>
        <dbReference type="RuleBase" id="RU361169"/>
    </source>
</evidence>
<comment type="similarity">
    <text evidence="2 15">Belongs to the glycosyl hydrolase 28 family.</text>
</comment>
<evidence type="ECO:0000256" key="3">
    <source>
        <dbReference type="ARBA" id="ARBA00022525"/>
    </source>
</evidence>
<dbReference type="Gene3D" id="2.160.20.10">
    <property type="entry name" value="Single-stranded right-handed beta-helix, Pectin lyase-like"/>
    <property type="match status" value="1"/>
</dbReference>
<dbReference type="AlphaFoldDB" id="A0A4Q2DQ44"/>
<comment type="subcellular location">
    <subcellularLocation>
        <location evidence="1">Secreted</location>
    </subcellularLocation>
</comment>
<dbReference type="GO" id="GO:0004650">
    <property type="term" value="F:polygalacturonase activity"/>
    <property type="evidence" value="ECO:0007669"/>
    <property type="project" value="InterPro"/>
</dbReference>
<keyword evidence="5 15" id="KW-0378">Hydrolase</keyword>
<keyword evidence="11" id="KW-0624">Polysaccharide degradation</keyword>
<feature type="signal peptide" evidence="16">
    <location>
        <begin position="1"/>
        <end position="21"/>
    </location>
</feature>
<evidence type="ECO:0000256" key="11">
    <source>
        <dbReference type="ARBA" id="ARBA00023326"/>
    </source>
</evidence>
<dbReference type="OrthoDB" id="187139at2759"/>
<dbReference type="PANTHER" id="PTHR31736:SF12">
    <property type="entry name" value="EXO-POLYGALACTURONASE, PUTATIVE-RELATED"/>
    <property type="match status" value="1"/>
</dbReference>